<dbReference type="InterPro" id="IPR023214">
    <property type="entry name" value="HAD_sf"/>
</dbReference>
<dbReference type="EMBL" id="JAFEKC020000006">
    <property type="protein sequence ID" value="KAK0513806.1"/>
    <property type="molecule type" value="Genomic_DNA"/>
</dbReference>
<dbReference type="Pfam" id="PF00702">
    <property type="entry name" value="Hydrolase"/>
    <property type="match status" value="1"/>
</dbReference>
<dbReference type="InterPro" id="IPR023198">
    <property type="entry name" value="PGP-like_dom2"/>
</dbReference>
<dbReference type="PANTHER" id="PTHR18901">
    <property type="entry name" value="2-DEOXYGLUCOSE-6-PHOSPHATE PHOSPHATASE 2"/>
    <property type="match status" value="1"/>
</dbReference>
<evidence type="ECO:0008006" key="3">
    <source>
        <dbReference type="Google" id="ProtNLM"/>
    </source>
</evidence>
<dbReference type="SUPFAM" id="SSF56784">
    <property type="entry name" value="HAD-like"/>
    <property type="match status" value="1"/>
</dbReference>
<dbReference type="AlphaFoldDB" id="A0AA39UBV3"/>
<dbReference type="SFLD" id="SFLDG01129">
    <property type="entry name" value="C1.5:_HAD__Beta-PGM__Phosphata"/>
    <property type="match status" value="1"/>
</dbReference>
<dbReference type="SFLD" id="SFLDS00003">
    <property type="entry name" value="Haloacid_Dehalogenase"/>
    <property type="match status" value="1"/>
</dbReference>
<evidence type="ECO:0000313" key="2">
    <source>
        <dbReference type="Proteomes" id="UP001166286"/>
    </source>
</evidence>
<dbReference type="InterPro" id="IPR006439">
    <property type="entry name" value="HAD-SF_hydro_IA"/>
</dbReference>
<dbReference type="NCBIfam" id="TIGR01509">
    <property type="entry name" value="HAD-SF-IA-v3"/>
    <property type="match status" value="1"/>
</dbReference>
<gene>
    <name evidence="1" type="ORF">JMJ35_003528</name>
</gene>
<dbReference type="Gene3D" id="1.10.150.240">
    <property type="entry name" value="Putative phosphatase, domain 2"/>
    <property type="match status" value="1"/>
</dbReference>
<dbReference type="InterPro" id="IPR036412">
    <property type="entry name" value="HAD-like_sf"/>
</dbReference>
<dbReference type="GO" id="GO:0016791">
    <property type="term" value="F:phosphatase activity"/>
    <property type="evidence" value="ECO:0007669"/>
    <property type="project" value="TreeGrafter"/>
</dbReference>
<evidence type="ECO:0000313" key="1">
    <source>
        <dbReference type="EMBL" id="KAK0513806.1"/>
    </source>
</evidence>
<proteinExistence type="predicted"/>
<dbReference type="PANTHER" id="PTHR18901:SF38">
    <property type="entry name" value="PSEUDOURIDINE-5'-PHOSPHATASE"/>
    <property type="match status" value="1"/>
</dbReference>
<keyword evidence="2" id="KW-1185">Reference proteome</keyword>
<name>A0AA39UBV3_9LECA</name>
<organism evidence="1 2">
    <name type="scientific">Cladonia borealis</name>
    <dbReference type="NCBI Taxonomy" id="184061"/>
    <lineage>
        <taxon>Eukaryota</taxon>
        <taxon>Fungi</taxon>
        <taxon>Dikarya</taxon>
        <taxon>Ascomycota</taxon>
        <taxon>Pezizomycotina</taxon>
        <taxon>Lecanoromycetes</taxon>
        <taxon>OSLEUM clade</taxon>
        <taxon>Lecanoromycetidae</taxon>
        <taxon>Lecanorales</taxon>
        <taxon>Lecanorineae</taxon>
        <taxon>Cladoniaceae</taxon>
        <taxon>Cladonia</taxon>
    </lineage>
</organism>
<sequence length="291" mass="32975">MGYRKETLDPVTYKQWRWLLPGPPFPPVRACIFDLDGTLINSEDIYIGIYNNILHEYGKPDIPWSVNARMQSTGHKGNLEFLKWSGLPLGPEEWSAKVVAQWELFRQCQPLPGVVELLNTLADTKPPIHLAIASSTKYALFKIKTSHLPSITDKIPPQNRVFGDDRAMSDAKKKPMPDIFLIALERINEGLRNGESAVKPEECLVFEDSIAGVEAGRRAGMRVCWVPHQGLRDIWRGKEAEVMEGRTGEVPPTVGEAKEGEDQMWSRDGWAEVIMSLEDFRFENYGIQIEK</sequence>
<dbReference type="Proteomes" id="UP001166286">
    <property type="component" value="Unassembled WGS sequence"/>
</dbReference>
<accession>A0AA39UBV3</accession>
<reference evidence="1" key="1">
    <citation type="submission" date="2023-03" db="EMBL/GenBank/DDBJ databases">
        <title>Complete genome of Cladonia borealis.</title>
        <authorList>
            <person name="Park H."/>
        </authorList>
    </citation>
    <scope>NUCLEOTIDE SEQUENCE</scope>
    <source>
        <strain evidence="1">ANT050790</strain>
    </source>
</reference>
<protein>
    <recommendedName>
        <fullName evidence="3">HAD-like protein</fullName>
    </recommendedName>
</protein>
<dbReference type="Gene3D" id="3.40.50.1000">
    <property type="entry name" value="HAD superfamily/HAD-like"/>
    <property type="match status" value="1"/>
</dbReference>
<comment type="caution">
    <text evidence="1">The sequence shown here is derived from an EMBL/GenBank/DDBJ whole genome shotgun (WGS) entry which is preliminary data.</text>
</comment>